<comment type="similarity">
    <text evidence="2">Belongs to the drug/metabolite transporter (DMT) superfamily. 10 TMS drug/metabolite exporter (DME) (TC 2.A.7.3) family.</text>
</comment>
<feature type="domain" description="EamA" evidence="7">
    <location>
        <begin position="8"/>
        <end position="137"/>
    </location>
</feature>
<evidence type="ECO:0000256" key="2">
    <source>
        <dbReference type="ARBA" id="ARBA00009853"/>
    </source>
</evidence>
<dbReference type="Proteomes" id="UP000182932">
    <property type="component" value="Unassembled WGS sequence"/>
</dbReference>
<evidence type="ECO:0000256" key="6">
    <source>
        <dbReference type="SAM" id="Phobius"/>
    </source>
</evidence>
<dbReference type="GeneID" id="80820826"/>
<feature type="domain" description="EamA" evidence="7">
    <location>
        <begin position="146"/>
        <end position="272"/>
    </location>
</feature>
<dbReference type="SUPFAM" id="SSF103481">
    <property type="entry name" value="Multidrug resistance efflux transporter EmrE"/>
    <property type="match status" value="2"/>
</dbReference>
<organism evidence="8 9">
    <name type="scientific">Marinovum algicola</name>
    <dbReference type="NCBI Taxonomy" id="42444"/>
    <lineage>
        <taxon>Bacteria</taxon>
        <taxon>Pseudomonadati</taxon>
        <taxon>Pseudomonadota</taxon>
        <taxon>Alphaproteobacteria</taxon>
        <taxon>Rhodobacterales</taxon>
        <taxon>Roseobacteraceae</taxon>
        <taxon>Marinovum</taxon>
    </lineage>
</organism>
<evidence type="ECO:0000313" key="8">
    <source>
        <dbReference type="EMBL" id="SEK08702.1"/>
    </source>
</evidence>
<dbReference type="RefSeq" id="WP_083416177.1">
    <property type="nucleotide sequence ID" value="NZ_CATLQZ010000023.1"/>
</dbReference>
<protein>
    <submittedName>
        <fullName evidence="8">EamA domain-containing membrane protein RarD</fullName>
    </submittedName>
</protein>
<comment type="caution">
    <text evidence="8">The sequence shown here is derived from an EMBL/GenBank/DDBJ whole genome shotgun (WGS) entry which is preliminary data.</text>
</comment>
<feature type="transmembrane region" description="Helical" evidence="6">
    <location>
        <begin position="39"/>
        <end position="57"/>
    </location>
</feature>
<feature type="transmembrane region" description="Helical" evidence="6">
    <location>
        <begin position="263"/>
        <end position="280"/>
    </location>
</feature>
<dbReference type="PANTHER" id="PTHR22911">
    <property type="entry name" value="ACYL-MALONYL CONDENSING ENZYME-RELATED"/>
    <property type="match status" value="1"/>
</dbReference>
<dbReference type="InterPro" id="IPR000620">
    <property type="entry name" value="EamA_dom"/>
</dbReference>
<comment type="subcellular location">
    <subcellularLocation>
        <location evidence="1">Membrane</location>
        <topology evidence="1">Multi-pass membrane protein</topology>
    </subcellularLocation>
</comment>
<evidence type="ECO:0000256" key="4">
    <source>
        <dbReference type="ARBA" id="ARBA00022989"/>
    </source>
</evidence>
<keyword evidence="9" id="KW-1185">Reference proteome</keyword>
<dbReference type="EMBL" id="FNYY01000027">
    <property type="protein sequence ID" value="SEK08702.1"/>
    <property type="molecule type" value="Genomic_DNA"/>
</dbReference>
<dbReference type="PANTHER" id="PTHR22911:SF6">
    <property type="entry name" value="SOLUTE CARRIER FAMILY 35 MEMBER G1"/>
    <property type="match status" value="1"/>
</dbReference>
<gene>
    <name evidence="8" type="ORF">SAMN04487940_12737</name>
</gene>
<dbReference type="GO" id="GO:0016020">
    <property type="term" value="C:membrane"/>
    <property type="evidence" value="ECO:0007669"/>
    <property type="project" value="UniProtKB-SubCell"/>
</dbReference>
<sequence length="289" mass="29744">MKPGPTASGQLLALVALFSGVASGVVLKAIGATPPGEAIALRSAMAFAVLALVVLARRRGEARLIGPRGGLRAVLDAVAALCFSLAIFEIPLALLAAIHATLPIVSVILSGVLLKERLRALNWLALALACAGTLLILQPGLAFSPLGIGLALISTLAYALRDIVTRLLPPRTDTIRIALVSLALAGSLAALLPGQAGWVMPPARDLSLIAAAAAGFIGANVLIIAALRRTALSQIAPLRYSSVLWSLGFDALLWGYLPDLAGWTGIGLILLAGAVQIRAGRPTFHKDLP</sequence>
<feature type="transmembrane region" description="Helical" evidence="6">
    <location>
        <begin position="175"/>
        <end position="194"/>
    </location>
</feature>
<evidence type="ECO:0000256" key="5">
    <source>
        <dbReference type="ARBA" id="ARBA00023136"/>
    </source>
</evidence>
<dbReference type="Pfam" id="PF00892">
    <property type="entry name" value="EamA"/>
    <property type="match status" value="2"/>
</dbReference>
<feature type="transmembrane region" description="Helical" evidence="6">
    <location>
        <begin position="206"/>
        <end position="226"/>
    </location>
</feature>
<name>A0A975WES9_9RHOB</name>
<dbReference type="InterPro" id="IPR037185">
    <property type="entry name" value="EmrE-like"/>
</dbReference>
<reference evidence="8 9" key="1">
    <citation type="submission" date="2016-10" db="EMBL/GenBank/DDBJ databases">
        <authorList>
            <person name="Varghese N."/>
            <person name="Submissions S."/>
        </authorList>
    </citation>
    <scope>NUCLEOTIDE SEQUENCE [LARGE SCALE GENOMIC DNA]</scope>
    <source>
        <strain evidence="8 9">FF3</strain>
    </source>
</reference>
<feature type="transmembrane region" description="Helical" evidence="6">
    <location>
        <begin position="143"/>
        <end position="163"/>
    </location>
</feature>
<keyword evidence="3 6" id="KW-0812">Transmembrane</keyword>
<evidence type="ECO:0000313" key="9">
    <source>
        <dbReference type="Proteomes" id="UP000182932"/>
    </source>
</evidence>
<keyword evidence="5 6" id="KW-0472">Membrane</keyword>
<evidence type="ECO:0000256" key="3">
    <source>
        <dbReference type="ARBA" id="ARBA00022692"/>
    </source>
</evidence>
<feature type="transmembrane region" description="Helical" evidence="6">
    <location>
        <begin position="121"/>
        <end position="137"/>
    </location>
</feature>
<proteinExistence type="inferred from homology"/>
<keyword evidence="4 6" id="KW-1133">Transmembrane helix</keyword>
<evidence type="ECO:0000259" key="7">
    <source>
        <dbReference type="Pfam" id="PF00892"/>
    </source>
</evidence>
<evidence type="ECO:0000256" key="1">
    <source>
        <dbReference type="ARBA" id="ARBA00004141"/>
    </source>
</evidence>
<feature type="transmembrane region" description="Helical" evidence="6">
    <location>
        <begin position="69"/>
        <end position="88"/>
    </location>
</feature>
<feature type="transmembrane region" description="Helical" evidence="6">
    <location>
        <begin position="94"/>
        <end position="114"/>
    </location>
</feature>
<dbReference type="AlphaFoldDB" id="A0A975WES9"/>
<accession>A0A975WES9</accession>